<proteinExistence type="predicted"/>
<feature type="transmembrane region" description="Helical" evidence="1">
    <location>
        <begin position="49"/>
        <end position="72"/>
    </location>
</feature>
<dbReference type="RefSeq" id="WP_097130769.1">
    <property type="nucleotide sequence ID" value="NZ_OCMT01000002.1"/>
</dbReference>
<keyword evidence="1" id="KW-0472">Membrane</keyword>
<evidence type="ECO:0000313" key="2">
    <source>
        <dbReference type="EMBL" id="SOD14565.1"/>
    </source>
</evidence>
<evidence type="ECO:0000313" key="3">
    <source>
        <dbReference type="Proteomes" id="UP000219281"/>
    </source>
</evidence>
<reference evidence="3" key="1">
    <citation type="submission" date="2017-09" db="EMBL/GenBank/DDBJ databases">
        <authorList>
            <person name="Varghese N."/>
            <person name="Submissions S."/>
        </authorList>
    </citation>
    <scope>NUCLEOTIDE SEQUENCE [LARGE SCALE GENOMIC DNA]</scope>
    <source>
        <strain evidence="3">CGMCC 1.12803</strain>
    </source>
</reference>
<dbReference type="OrthoDB" id="193443at2"/>
<protein>
    <submittedName>
        <fullName evidence="2">Uncharacterized protein</fullName>
    </submittedName>
</protein>
<gene>
    <name evidence="2" type="ORF">SAMN06297358_1638</name>
</gene>
<evidence type="ECO:0000256" key="1">
    <source>
        <dbReference type="SAM" id="Phobius"/>
    </source>
</evidence>
<accession>A0A285ZY39</accession>
<keyword evidence="1" id="KW-1133">Transmembrane helix</keyword>
<feature type="transmembrane region" description="Helical" evidence="1">
    <location>
        <begin position="84"/>
        <end position="108"/>
    </location>
</feature>
<feature type="transmembrane region" description="Helical" evidence="1">
    <location>
        <begin position="6"/>
        <end position="28"/>
    </location>
</feature>
<sequence>MTNLNLIGYGIFIGLMVFIILVVGKICYRNGNVFVAELIPGHVELCQQINKILLIGYYLVNIGYCAVNLSFWQHVSSAPMLIEVISIKMAGIIIILSGLHYLNIYILVTQVHKLIKQS</sequence>
<keyword evidence="3" id="KW-1185">Reference proteome</keyword>
<keyword evidence="1" id="KW-0812">Transmembrane</keyword>
<organism evidence="2 3">
    <name type="scientific">Pedobacter xixiisoli</name>
    <dbReference type="NCBI Taxonomy" id="1476464"/>
    <lineage>
        <taxon>Bacteria</taxon>
        <taxon>Pseudomonadati</taxon>
        <taxon>Bacteroidota</taxon>
        <taxon>Sphingobacteriia</taxon>
        <taxon>Sphingobacteriales</taxon>
        <taxon>Sphingobacteriaceae</taxon>
        <taxon>Pedobacter</taxon>
    </lineage>
</organism>
<name>A0A285ZY39_9SPHI</name>
<dbReference type="Proteomes" id="UP000219281">
    <property type="component" value="Unassembled WGS sequence"/>
</dbReference>
<dbReference type="AlphaFoldDB" id="A0A285ZY39"/>
<dbReference type="EMBL" id="OCMT01000002">
    <property type="protein sequence ID" value="SOD14565.1"/>
    <property type="molecule type" value="Genomic_DNA"/>
</dbReference>